<dbReference type="EMBL" id="VAFL01000001">
    <property type="protein sequence ID" value="TKW68770.1"/>
    <property type="molecule type" value="Genomic_DNA"/>
</dbReference>
<reference evidence="1 2" key="1">
    <citation type="journal article" date="2017" name="Nat. Commun.">
        <title>In situ click chemistry generation of cyclooxygenase-2 inhibitors.</title>
        <authorList>
            <person name="Bhardwaj A."/>
            <person name="Kaur J."/>
            <person name="Wuest M."/>
            <person name="Wuest F."/>
        </authorList>
    </citation>
    <scope>NUCLEOTIDE SEQUENCE [LARGE SCALE GENOMIC DNA]</scope>
    <source>
        <strain evidence="1">S2_012_000_R3_94</strain>
    </source>
</reference>
<comment type="caution">
    <text evidence="1">The sequence shown here is derived from an EMBL/GenBank/DDBJ whole genome shotgun (WGS) entry which is preliminary data.</text>
</comment>
<dbReference type="Proteomes" id="UP000315344">
    <property type="component" value="Unassembled WGS sequence"/>
</dbReference>
<evidence type="ECO:0008006" key="3">
    <source>
        <dbReference type="Google" id="ProtNLM"/>
    </source>
</evidence>
<organism evidence="1 2">
    <name type="scientific">Paracoccus denitrificans</name>
    <dbReference type="NCBI Taxonomy" id="266"/>
    <lineage>
        <taxon>Bacteria</taxon>
        <taxon>Pseudomonadati</taxon>
        <taxon>Pseudomonadota</taxon>
        <taxon>Alphaproteobacteria</taxon>
        <taxon>Rhodobacterales</taxon>
        <taxon>Paracoccaceae</taxon>
        <taxon>Paracoccus</taxon>
    </lineage>
</organism>
<name>A0A533IF50_PARDE</name>
<proteinExistence type="predicted"/>
<dbReference type="AlphaFoldDB" id="A0A533IF50"/>
<gene>
    <name evidence="1" type="ORF">DI616_01905</name>
</gene>
<accession>A0A533IF50</accession>
<sequence length="143" mass="15150">MSAGLFVSQVAAAQDTADTAPVPGEGTVRMELNRTTDNDAGGCGLVVLTTNRTDKAIKRAAWQVAIFDQEGVLKALPVLDFGALMVGKNKIGVFQVPDGGCDTISRIIINDVAECTADDNSDMRDACLQSLETQTRTDIEFGL</sequence>
<evidence type="ECO:0000313" key="2">
    <source>
        <dbReference type="Proteomes" id="UP000315344"/>
    </source>
</evidence>
<evidence type="ECO:0000313" key="1">
    <source>
        <dbReference type="EMBL" id="TKW68770.1"/>
    </source>
</evidence>
<protein>
    <recommendedName>
        <fullName evidence="3">Tat pathway signal protein</fullName>
    </recommendedName>
</protein>